<evidence type="ECO:0000256" key="5">
    <source>
        <dbReference type="ARBA" id="ARBA00023529"/>
    </source>
</evidence>
<dbReference type="PROSITE" id="PS00136">
    <property type="entry name" value="SUBTILASE_ASP"/>
    <property type="match status" value="1"/>
</dbReference>
<dbReference type="STRING" id="1169540.A0A0G4GII0"/>
<dbReference type="PRINTS" id="PR00723">
    <property type="entry name" value="SUBTILISIN"/>
</dbReference>
<evidence type="ECO:0000313" key="12">
    <source>
        <dbReference type="Proteomes" id="UP000041254"/>
    </source>
</evidence>
<dbReference type="InterPro" id="IPR022398">
    <property type="entry name" value="Peptidase_S8_His-AS"/>
</dbReference>
<protein>
    <recommendedName>
        <fullName evidence="6">subtilisin</fullName>
        <ecNumber evidence="6">3.4.21.62</ecNumber>
    </recommendedName>
</protein>
<keyword evidence="2 7" id="KW-0645">Protease</keyword>
<dbReference type="InterPro" id="IPR000209">
    <property type="entry name" value="Peptidase_S8/S53_dom"/>
</dbReference>
<comment type="similarity">
    <text evidence="1 7">Belongs to the peptidase S8 family.</text>
</comment>
<evidence type="ECO:0000256" key="3">
    <source>
        <dbReference type="ARBA" id="ARBA00022801"/>
    </source>
</evidence>
<dbReference type="InterPro" id="IPR050131">
    <property type="entry name" value="Peptidase_S8_subtilisin-like"/>
</dbReference>
<feature type="active site" description="Charge relay system" evidence="7">
    <location>
        <position position="685"/>
    </location>
</feature>
<dbReference type="PROSITE" id="PS00137">
    <property type="entry name" value="SUBTILASE_HIS"/>
    <property type="match status" value="1"/>
</dbReference>
<dbReference type="PhylomeDB" id="A0A0G4GII0"/>
<dbReference type="CDD" id="cd07473">
    <property type="entry name" value="Peptidases_S8_Subtilisin_like"/>
    <property type="match status" value="1"/>
</dbReference>
<evidence type="ECO:0000256" key="4">
    <source>
        <dbReference type="ARBA" id="ARBA00022825"/>
    </source>
</evidence>
<gene>
    <name evidence="11" type="ORF">Vbra_17874</name>
</gene>
<feature type="active site" description="Charge relay system" evidence="7">
    <location>
        <position position="848"/>
    </location>
</feature>
<dbReference type="InterPro" id="IPR036852">
    <property type="entry name" value="Peptidase_S8/S53_dom_sf"/>
</dbReference>
<dbReference type="Gene3D" id="3.40.50.200">
    <property type="entry name" value="Peptidase S8/S53 domain"/>
    <property type="match status" value="1"/>
</dbReference>
<feature type="active site" description="Charge relay system" evidence="7">
    <location>
        <position position="629"/>
    </location>
</feature>
<keyword evidence="3 7" id="KW-0378">Hydrolase</keyword>
<dbReference type="GO" id="GO:0004252">
    <property type="term" value="F:serine-type endopeptidase activity"/>
    <property type="evidence" value="ECO:0007669"/>
    <property type="project" value="UniProtKB-UniRule"/>
</dbReference>
<evidence type="ECO:0000259" key="10">
    <source>
        <dbReference type="Pfam" id="PF00082"/>
    </source>
</evidence>
<keyword evidence="12" id="KW-1185">Reference proteome</keyword>
<dbReference type="InParanoid" id="A0A0G4GII0"/>
<accession>A0A0G4GII0</accession>
<feature type="coiled-coil region" evidence="8">
    <location>
        <begin position="489"/>
        <end position="516"/>
    </location>
</feature>
<dbReference type="Pfam" id="PF00082">
    <property type="entry name" value="Peptidase_S8"/>
    <property type="match status" value="1"/>
</dbReference>
<sequence length="1492" mass="164185">MEPLLVPTQTKNAAAFIVFLFPALRGWVGIARGWWTGDWGWVGIGRWTGDWGWVGIGRWTGDWGWVGIGRNSVLFRRQNITDDAEQEDSKQKEIAKDRLTADSGMGRFSVSDSMMEYSPTASTWMDLIDKVIPVGYFSHNNTFYPWGVYKGPDGNWQPWGFLRSSEGNLRPWGFDYQNLTKPSEDNYGGTRFWSVHDGEVEPIGLFKSSNWHPNFHDCAIGKFPHSVHLSSFDLSLFETAEWRDNHITPRDIGMTSETTWESLKGCLVRQSGRWGYTEEQRRELLLQSIKVDEEQKLLAITFDTSSASLFRQLNATRGRALFNELVDMGFFATSSNTDKQTALDPVFLDLDLFSIEQDIVNTELFTANISLIMSLGLFRLSNETGTTPWLPMPLPLILTADDLARLSTAHEGIEADIQYSLDRNQTIVEPEEEKPTADSTAVAEQKKRVARKRAKTKKPDSWSATAMQQRSIPRLLVVYHNESAAEEGRRRLARKNKGKRDKLKRLIRRHRKLKRTHVDIIDLTVPSATVKKEPPPGASRVQKTEEDAPVDIDMEAMQDIQSAMDEICRGKRVAVCEEDQVVTVMGTLPNDPQLGEQWGLASSGVFEGWKITTGTSDRLPKGAVVAVLDTGIDYNHPDLKDNVWINEKELNGKPGKDNDDNGYVDDIYGYDFRNDDGDPMDDAGHGTHVSGIIGARGNNNRGVTGVAWKAQIMALKFLAADGSGLLSDAIEALEYAVNNGAQVTSNSWGGVRFSSALYSAVVANMKENLLFLCAAGNVGVDSDIVPDFPATFGLPSMLAITTHNEEGRLPRWASYGNDTIHLAAPGTNVLSTVPSFFNDSYIAANGSSMAVPHVAGAVALMLAANPDLSWAQQRQALLEGGTEMHEDDAQLTITGRRLNVSRSLQLAQGMKVLTYPATLSVPANQTVNLTIGINTSSAGQYGATVSIASNSSILSLSPSLRVTALSSPSIDPPLPQTFHLGTSALHVPGNTIHLPLTNNGSGVLAVEVVSIEGEGAKDFEVLPPAGMVMTVTAGHTSHNLKMRCIPTQSGTQSATLHLLTNEASTIGSDLKTARNVTLTCEGATYGVSPPIIRHRLLPNAANTHKIRIMNGDQDSPLQYHGQLIMDDDTSLIADYTVTHGDFFWFPSVERDDTNLTFDGAREAVVALPFAFPFYGNTYETIRVSRDGAIMLGTDGVIAGYASRKLGHKNDKKSAVYVHKSPHDVTIEFSHFRFARKGRITFRIVIEESGTIHLLFDDIRNISEVAFDSSSDKRVKMGIKGGTTRKYLTVAEQYPTKHSAVHFKPRRNSWISVQGTPFGSIPPSSQTEVEIHVTHVARQFDPSEVCPRNASVQCDMGGSGAFYVKTNDSSTRVPVEFSPLLPLPDRKHDCDGPSPPEGDENDNGGEASKEGTIIRASPLLQFDRYPGRALSGHNDFPVLRARMLSSLWTTINGFQMSVDERAHTQPLPRFVAPSLYVFIVLRLMSRAFVSALL</sequence>
<comment type="catalytic activity">
    <reaction evidence="5">
        <text>Hydrolysis of proteins with broad specificity for peptide bonds, and a preference for a large uncharged residue in P1. Hydrolyzes peptide amides.</text>
        <dbReference type="EC" id="3.4.21.62"/>
    </reaction>
</comment>
<dbReference type="InterPro" id="IPR023827">
    <property type="entry name" value="Peptidase_S8_Asp-AS"/>
</dbReference>
<feature type="region of interest" description="Disordered" evidence="9">
    <location>
        <begin position="1377"/>
        <end position="1407"/>
    </location>
</feature>
<dbReference type="EMBL" id="CDMY01000677">
    <property type="protein sequence ID" value="CEM29633.1"/>
    <property type="molecule type" value="Genomic_DNA"/>
</dbReference>
<evidence type="ECO:0000256" key="7">
    <source>
        <dbReference type="PROSITE-ProRule" id="PRU01240"/>
    </source>
</evidence>
<dbReference type="VEuPathDB" id="CryptoDB:Vbra_17874"/>
<dbReference type="EC" id="3.4.21.62" evidence="6"/>
<evidence type="ECO:0000313" key="11">
    <source>
        <dbReference type="EMBL" id="CEM29633.1"/>
    </source>
</evidence>
<dbReference type="OrthoDB" id="300641at2759"/>
<dbReference type="PANTHER" id="PTHR43806">
    <property type="entry name" value="PEPTIDASE S8"/>
    <property type="match status" value="1"/>
</dbReference>
<dbReference type="SUPFAM" id="SSF52743">
    <property type="entry name" value="Subtilisin-like"/>
    <property type="match status" value="1"/>
</dbReference>
<reference evidence="11 12" key="1">
    <citation type="submission" date="2014-11" db="EMBL/GenBank/DDBJ databases">
        <authorList>
            <person name="Zhu J."/>
            <person name="Qi W."/>
            <person name="Song R."/>
        </authorList>
    </citation>
    <scope>NUCLEOTIDE SEQUENCE [LARGE SCALE GENOMIC DNA]</scope>
</reference>
<name>A0A0G4GII0_VITBC</name>
<keyword evidence="8" id="KW-0175">Coiled coil</keyword>
<dbReference type="PROSITE" id="PS51892">
    <property type="entry name" value="SUBTILASE"/>
    <property type="match status" value="1"/>
</dbReference>
<dbReference type="GO" id="GO:0006508">
    <property type="term" value="P:proteolysis"/>
    <property type="evidence" value="ECO:0007669"/>
    <property type="project" value="UniProtKB-KW"/>
</dbReference>
<dbReference type="Proteomes" id="UP000041254">
    <property type="component" value="Unassembled WGS sequence"/>
</dbReference>
<evidence type="ECO:0000256" key="9">
    <source>
        <dbReference type="SAM" id="MobiDB-lite"/>
    </source>
</evidence>
<dbReference type="InterPro" id="IPR015500">
    <property type="entry name" value="Peptidase_S8_subtilisin-rel"/>
</dbReference>
<dbReference type="InterPro" id="IPR034204">
    <property type="entry name" value="PfSUB1-like_cat_dom"/>
</dbReference>
<organism evidence="11 12">
    <name type="scientific">Vitrella brassicaformis (strain CCMP3155)</name>
    <dbReference type="NCBI Taxonomy" id="1169540"/>
    <lineage>
        <taxon>Eukaryota</taxon>
        <taxon>Sar</taxon>
        <taxon>Alveolata</taxon>
        <taxon>Colpodellida</taxon>
        <taxon>Vitrellaceae</taxon>
        <taxon>Vitrella</taxon>
    </lineage>
</organism>
<evidence type="ECO:0000256" key="8">
    <source>
        <dbReference type="SAM" id="Coils"/>
    </source>
</evidence>
<feature type="region of interest" description="Disordered" evidence="9">
    <location>
        <begin position="429"/>
        <end position="466"/>
    </location>
</feature>
<evidence type="ECO:0000256" key="1">
    <source>
        <dbReference type="ARBA" id="ARBA00011073"/>
    </source>
</evidence>
<proteinExistence type="inferred from homology"/>
<keyword evidence="4 7" id="KW-0720">Serine protease</keyword>
<feature type="domain" description="Peptidase S8/S53" evidence="10">
    <location>
        <begin position="621"/>
        <end position="879"/>
    </location>
</feature>
<dbReference type="PANTHER" id="PTHR43806:SF11">
    <property type="entry name" value="CEREVISIN-RELATED"/>
    <property type="match status" value="1"/>
</dbReference>
<evidence type="ECO:0000256" key="6">
    <source>
        <dbReference type="ARBA" id="ARBA00023619"/>
    </source>
</evidence>
<evidence type="ECO:0000256" key="2">
    <source>
        <dbReference type="ARBA" id="ARBA00022670"/>
    </source>
</evidence>